<evidence type="ECO:0000256" key="2">
    <source>
        <dbReference type="ARBA" id="ARBA00009748"/>
    </source>
</evidence>
<evidence type="ECO:0000256" key="6">
    <source>
        <dbReference type="ARBA" id="ARBA00023157"/>
    </source>
</evidence>
<dbReference type="AlphaFoldDB" id="A0AAQ3P8P6"/>
<dbReference type="Pfam" id="PF14368">
    <property type="entry name" value="LTP_2"/>
    <property type="match status" value="1"/>
</dbReference>
<evidence type="ECO:0000256" key="1">
    <source>
        <dbReference type="ARBA" id="ARBA00004609"/>
    </source>
</evidence>
<dbReference type="InterPro" id="IPR043325">
    <property type="entry name" value="LTSS"/>
</dbReference>
<evidence type="ECO:0000256" key="9">
    <source>
        <dbReference type="SAM" id="SignalP"/>
    </source>
</evidence>
<evidence type="ECO:0000256" key="3">
    <source>
        <dbReference type="ARBA" id="ARBA00022475"/>
    </source>
</evidence>
<keyword evidence="4" id="KW-0472">Membrane</keyword>
<dbReference type="GO" id="GO:0098552">
    <property type="term" value="C:side of membrane"/>
    <property type="evidence" value="ECO:0007669"/>
    <property type="project" value="UniProtKB-KW"/>
</dbReference>
<dbReference type="Proteomes" id="UP001374535">
    <property type="component" value="Chromosome 1"/>
</dbReference>
<feature type="signal peptide" evidence="9">
    <location>
        <begin position="1"/>
        <end position="38"/>
    </location>
</feature>
<keyword evidence="12" id="KW-1185">Reference proteome</keyword>
<evidence type="ECO:0000259" key="10">
    <source>
        <dbReference type="SMART" id="SM00499"/>
    </source>
</evidence>
<feature type="chain" id="PRO_5042819787" description="Bifunctional inhibitor/plant lipid transfer protein/seed storage helical domain-containing protein" evidence="9">
    <location>
        <begin position="39"/>
        <end position="249"/>
    </location>
</feature>
<dbReference type="SMART" id="SM00499">
    <property type="entry name" value="AAI"/>
    <property type="match status" value="1"/>
</dbReference>
<evidence type="ECO:0000313" key="11">
    <source>
        <dbReference type="EMBL" id="WVZ24116.1"/>
    </source>
</evidence>
<protein>
    <recommendedName>
        <fullName evidence="10">Bifunctional inhibitor/plant lipid transfer protein/seed storage helical domain-containing protein</fullName>
    </recommendedName>
</protein>
<gene>
    <name evidence="11" type="ORF">V8G54_002660</name>
</gene>
<name>A0AAQ3P8P6_VIGMU</name>
<dbReference type="FunFam" id="1.10.110.10:FF:000001">
    <property type="entry name" value="Bifunctional inhibitor/lipid-transfer protein/seed storage 2S albumin superfamily protein"/>
    <property type="match status" value="1"/>
</dbReference>
<dbReference type="SUPFAM" id="SSF47699">
    <property type="entry name" value="Bifunctional inhibitor/lipid-transfer protein/seed storage 2S albumin"/>
    <property type="match status" value="1"/>
</dbReference>
<dbReference type="PANTHER" id="PTHR33044">
    <property type="entry name" value="BIFUNCTIONAL INHIBITOR/LIPID-TRANSFER PROTEIN/SEED STORAGE 2S ALBUMIN SUPERFAMILY PROTEIN-RELATED"/>
    <property type="match status" value="1"/>
</dbReference>
<keyword evidence="8" id="KW-0449">Lipoprotein</keyword>
<keyword evidence="3" id="KW-1003">Cell membrane</keyword>
<keyword evidence="5 9" id="KW-0732">Signal</keyword>
<keyword evidence="6" id="KW-1015">Disulfide bond</keyword>
<evidence type="ECO:0000256" key="7">
    <source>
        <dbReference type="ARBA" id="ARBA00023180"/>
    </source>
</evidence>
<comment type="similarity">
    <text evidence="2">Belongs to the plant LTP family.</text>
</comment>
<organism evidence="11 12">
    <name type="scientific">Vigna mungo</name>
    <name type="common">Black gram</name>
    <name type="synonym">Phaseolus mungo</name>
    <dbReference type="NCBI Taxonomy" id="3915"/>
    <lineage>
        <taxon>Eukaryota</taxon>
        <taxon>Viridiplantae</taxon>
        <taxon>Streptophyta</taxon>
        <taxon>Embryophyta</taxon>
        <taxon>Tracheophyta</taxon>
        <taxon>Spermatophyta</taxon>
        <taxon>Magnoliopsida</taxon>
        <taxon>eudicotyledons</taxon>
        <taxon>Gunneridae</taxon>
        <taxon>Pentapetalae</taxon>
        <taxon>rosids</taxon>
        <taxon>fabids</taxon>
        <taxon>Fabales</taxon>
        <taxon>Fabaceae</taxon>
        <taxon>Papilionoideae</taxon>
        <taxon>50 kb inversion clade</taxon>
        <taxon>NPAAA clade</taxon>
        <taxon>indigoferoid/millettioid clade</taxon>
        <taxon>Phaseoleae</taxon>
        <taxon>Vigna</taxon>
    </lineage>
</organism>
<feature type="domain" description="Bifunctional inhibitor/plant lipid transfer protein/seed storage helical" evidence="10">
    <location>
        <begin position="47"/>
        <end position="124"/>
    </location>
</feature>
<feature type="non-terminal residue" evidence="11">
    <location>
        <position position="1"/>
    </location>
</feature>
<sequence>YDKVATVKQAEQSKKIMGSTNLVLSSTLLLLLVGFATSDINQDKADCTDKLVGLAGCLPYVGGGASAPTMDCCSGLKQVIDKNKRCLCVLIKDRDDPSLGLTINVTLALKLPDVCKTPTNITQCVDLLHLQPNSPDAKVFEGLEKALTNKTSPSSGPSVAVVNRQNLFCNGTTIKWCEQEIWRVGKEVGGDRSGMWNFTHSVCIPIGVVDGLKVEDGRLVVVSFNVVVSCVVHRYVEDAICNLLVLVAS</sequence>
<dbReference type="Gene3D" id="1.10.110.10">
    <property type="entry name" value="Plant lipid-transfer and hydrophobic proteins"/>
    <property type="match status" value="1"/>
</dbReference>
<dbReference type="InterPro" id="IPR036312">
    <property type="entry name" value="Bifun_inhib/LTP/seed_sf"/>
</dbReference>
<dbReference type="GO" id="GO:0005886">
    <property type="term" value="C:plasma membrane"/>
    <property type="evidence" value="ECO:0007669"/>
    <property type="project" value="UniProtKB-SubCell"/>
</dbReference>
<dbReference type="CDD" id="cd00010">
    <property type="entry name" value="AAI_LTSS"/>
    <property type="match status" value="1"/>
</dbReference>
<dbReference type="InterPro" id="IPR016140">
    <property type="entry name" value="Bifunc_inhib/LTP/seed_store"/>
</dbReference>
<evidence type="ECO:0000256" key="5">
    <source>
        <dbReference type="ARBA" id="ARBA00022729"/>
    </source>
</evidence>
<dbReference type="EMBL" id="CP144700">
    <property type="protein sequence ID" value="WVZ24116.1"/>
    <property type="molecule type" value="Genomic_DNA"/>
</dbReference>
<evidence type="ECO:0000256" key="8">
    <source>
        <dbReference type="ARBA" id="ARBA00023288"/>
    </source>
</evidence>
<evidence type="ECO:0000256" key="4">
    <source>
        <dbReference type="ARBA" id="ARBA00022622"/>
    </source>
</evidence>
<keyword evidence="4" id="KW-0336">GPI-anchor</keyword>
<accession>A0AAQ3P8P6</accession>
<comment type="subcellular location">
    <subcellularLocation>
        <location evidence="1">Cell membrane</location>
        <topology evidence="1">Lipid-anchor</topology>
        <topology evidence="1">GPI-anchor</topology>
    </subcellularLocation>
</comment>
<reference evidence="11 12" key="1">
    <citation type="journal article" date="2023" name="Life. Sci Alliance">
        <title>Evolutionary insights into 3D genome organization and epigenetic landscape of Vigna mungo.</title>
        <authorList>
            <person name="Junaid A."/>
            <person name="Singh B."/>
            <person name="Bhatia S."/>
        </authorList>
    </citation>
    <scope>NUCLEOTIDE SEQUENCE [LARGE SCALE GENOMIC DNA]</scope>
    <source>
        <strain evidence="11">Urdbean</strain>
    </source>
</reference>
<keyword evidence="7" id="KW-0325">Glycoprotein</keyword>
<evidence type="ECO:0000313" key="12">
    <source>
        <dbReference type="Proteomes" id="UP001374535"/>
    </source>
</evidence>
<proteinExistence type="inferred from homology"/>